<feature type="domain" description="Major facilitator superfamily (MFS) profile" evidence="8">
    <location>
        <begin position="1"/>
        <end position="384"/>
    </location>
</feature>
<feature type="transmembrane region" description="Helical" evidence="7">
    <location>
        <begin position="270"/>
        <end position="287"/>
    </location>
</feature>
<dbReference type="Gene3D" id="1.20.1250.20">
    <property type="entry name" value="MFS general substrate transporter like domains"/>
    <property type="match status" value="1"/>
</dbReference>
<evidence type="ECO:0000313" key="9">
    <source>
        <dbReference type="EMBL" id="MCZ8516876.1"/>
    </source>
</evidence>
<feature type="transmembrane region" description="Helical" evidence="7">
    <location>
        <begin position="159"/>
        <end position="183"/>
    </location>
</feature>
<keyword evidence="5 7" id="KW-1133">Transmembrane helix</keyword>
<feature type="transmembrane region" description="Helical" evidence="7">
    <location>
        <begin position="7"/>
        <end position="32"/>
    </location>
</feature>
<accession>A0ABT4QJK5</accession>
<feature type="transmembrane region" description="Helical" evidence="7">
    <location>
        <begin position="134"/>
        <end position="153"/>
    </location>
</feature>
<keyword evidence="10" id="KW-1185">Reference proteome</keyword>
<evidence type="ECO:0000256" key="6">
    <source>
        <dbReference type="ARBA" id="ARBA00023136"/>
    </source>
</evidence>
<reference evidence="9 10" key="1">
    <citation type="submission" date="2022-12" db="EMBL/GenBank/DDBJ databases">
        <title>Draft genome sequence of Paenibacillus sp. dW9.</title>
        <authorList>
            <person name="Choi E.-W."/>
            <person name="Kim D.-U."/>
        </authorList>
    </citation>
    <scope>NUCLEOTIDE SEQUENCE [LARGE SCALE GENOMIC DNA]</scope>
    <source>
        <strain evidence="10">dW9</strain>
    </source>
</reference>
<dbReference type="CDD" id="cd17324">
    <property type="entry name" value="MFS_NepI_like"/>
    <property type="match status" value="1"/>
</dbReference>
<evidence type="ECO:0000256" key="5">
    <source>
        <dbReference type="ARBA" id="ARBA00022989"/>
    </source>
</evidence>
<keyword evidence="6 7" id="KW-0472">Membrane</keyword>
<dbReference type="InterPro" id="IPR036259">
    <property type="entry name" value="MFS_trans_sf"/>
</dbReference>
<keyword evidence="2" id="KW-0813">Transport</keyword>
<evidence type="ECO:0000256" key="3">
    <source>
        <dbReference type="ARBA" id="ARBA00022475"/>
    </source>
</evidence>
<evidence type="ECO:0000256" key="2">
    <source>
        <dbReference type="ARBA" id="ARBA00022448"/>
    </source>
</evidence>
<feature type="transmembrane region" description="Helical" evidence="7">
    <location>
        <begin position="293"/>
        <end position="316"/>
    </location>
</feature>
<gene>
    <name evidence="9" type="ORF">O9H85_31860</name>
</gene>
<dbReference type="SUPFAM" id="SSF103473">
    <property type="entry name" value="MFS general substrate transporter"/>
    <property type="match status" value="1"/>
</dbReference>
<evidence type="ECO:0000256" key="4">
    <source>
        <dbReference type="ARBA" id="ARBA00022692"/>
    </source>
</evidence>
<dbReference type="Proteomes" id="UP001527882">
    <property type="component" value="Unassembled WGS sequence"/>
</dbReference>
<dbReference type="InterPro" id="IPR020846">
    <property type="entry name" value="MFS_dom"/>
</dbReference>
<organism evidence="9 10">
    <name type="scientific">Paenibacillus gyeongsangnamensis</name>
    <dbReference type="NCBI Taxonomy" id="3388067"/>
    <lineage>
        <taxon>Bacteria</taxon>
        <taxon>Bacillati</taxon>
        <taxon>Bacillota</taxon>
        <taxon>Bacilli</taxon>
        <taxon>Bacillales</taxon>
        <taxon>Paenibacillaceae</taxon>
        <taxon>Paenibacillus</taxon>
    </lineage>
</organism>
<keyword evidence="3" id="KW-1003">Cell membrane</keyword>
<dbReference type="EMBL" id="JAQAGZ010000028">
    <property type="protein sequence ID" value="MCZ8516876.1"/>
    <property type="molecule type" value="Genomic_DNA"/>
</dbReference>
<dbReference type="PROSITE" id="PS50850">
    <property type="entry name" value="MFS"/>
    <property type="match status" value="1"/>
</dbReference>
<feature type="transmembrane region" description="Helical" evidence="7">
    <location>
        <begin position="362"/>
        <end position="381"/>
    </location>
</feature>
<feature type="transmembrane region" description="Helical" evidence="7">
    <location>
        <begin position="237"/>
        <end position="258"/>
    </location>
</feature>
<dbReference type="PANTHER" id="PTHR43124">
    <property type="entry name" value="PURINE EFFLUX PUMP PBUE"/>
    <property type="match status" value="1"/>
</dbReference>
<comment type="subcellular location">
    <subcellularLocation>
        <location evidence="1">Cell membrane</location>
        <topology evidence="1">Multi-pass membrane protein</topology>
    </subcellularLocation>
</comment>
<sequence length="395" mass="42472">MKRNGPLFFIALGIFGIINTELGAVGILPMIMEKYNVTVPQAGMLVSSFALIIALFGPWMTLLLSRWNRKTVLTGILVLFAVSNLVSAFAPNFHVLLAFRMIPAFFHPVYFSIAFVLASVLSEQERAAQASAKVFLGVSLGMVLGIPLTSYIANQFSLGSAFIFSAIVNGVACLGIGVMVPSLSGNKETSSIGGQLAVLRKPALWLNIGAACFILAAMFSVYSYFAEYLGQHLDMSGKLISMMLVVFGISGVAGNWYAGKLLSHHMLRTVLLYPVALGMCYILLYYAESSLIWISGIIVVWGAVHTSGLIVSQIWLTSEAPEAPEFVNSLYVSFANLGVTIGTTSGGWLISRAGTGEVVWSGLLFAVLSILCIVVKTIYFVNVKSNVKSMVSEEA</sequence>
<feature type="transmembrane region" description="Helical" evidence="7">
    <location>
        <begin position="102"/>
        <end position="122"/>
    </location>
</feature>
<evidence type="ECO:0000259" key="8">
    <source>
        <dbReference type="PROSITE" id="PS50850"/>
    </source>
</evidence>
<feature type="transmembrane region" description="Helical" evidence="7">
    <location>
        <begin position="328"/>
        <end position="350"/>
    </location>
</feature>
<evidence type="ECO:0000256" key="1">
    <source>
        <dbReference type="ARBA" id="ARBA00004651"/>
    </source>
</evidence>
<feature type="transmembrane region" description="Helical" evidence="7">
    <location>
        <begin position="44"/>
        <end position="64"/>
    </location>
</feature>
<feature type="transmembrane region" description="Helical" evidence="7">
    <location>
        <begin position="71"/>
        <end position="90"/>
    </location>
</feature>
<evidence type="ECO:0000313" key="10">
    <source>
        <dbReference type="Proteomes" id="UP001527882"/>
    </source>
</evidence>
<comment type="caution">
    <text evidence="9">The sequence shown here is derived from an EMBL/GenBank/DDBJ whole genome shotgun (WGS) entry which is preliminary data.</text>
</comment>
<feature type="transmembrane region" description="Helical" evidence="7">
    <location>
        <begin position="204"/>
        <end position="225"/>
    </location>
</feature>
<keyword evidence="4 7" id="KW-0812">Transmembrane</keyword>
<evidence type="ECO:0000256" key="7">
    <source>
        <dbReference type="SAM" id="Phobius"/>
    </source>
</evidence>
<protein>
    <submittedName>
        <fullName evidence="9">MFS transporter</fullName>
    </submittedName>
</protein>
<dbReference type="RefSeq" id="WP_269885409.1">
    <property type="nucleotide sequence ID" value="NZ_JAQAGZ010000028.1"/>
</dbReference>
<proteinExistence type="predicted"/>
<dbReference type="InterPro" id="IPR011701">
    <property type="entry name" value="MFS"/>
</dbReference>
<dbReference type="PANTHER" id="PTHR43124:SF3">
    <property type="entry name" value="CHLORAMPHENICOL EFFLUX PUMP RV0191"/>
    <property type="match status" value="1"/>
</dbReference>
<dbReference type="InterPro" id="IPR050189">
    <property type="entry name" value="MFS_Efflux_Transporters"/>
</dbReference>
<name>A0ABT4QJK5_9BACL</name>
<dbReference type="Pfam" id="PF07690">
    <property type="entry name" value="MFS_1"/>
    <property type="match status" value="1"/>
</dbReference>